<dbReference type="InterPro" id="IPR036397">
    <property type="entry name" value="RNaseH_sf"/>
</dbReference>
<comment type="caution">
    <text evidence="2">The sequence shown here is derived from an EMBL/GenBank/DDBJ whole genome shotgun (WGS) entry which is preliminary data.</text>
</comment>
<dbReference type="Gene3D" id="3.30.420.10">
    <property type="entry name" value="Ribonuclease H-like superfamily/Ribonuclease H"/>
    <property type="match status" value="1"/>
</dbReference>
<accession>A0AAV6TIX8</accession>
<dbReference type="PROSITE" id="PS50879">
    <property type="entry name" value="RNASE_H_1"/>
    <property type="match status" value="1"/>
</dbReference>
<protein>
    <recommendedName>
        <fullName evidence="1">RNase H type-1 domain-containing protein</fullName>
    </recommendedName>
</protein>
<dbReference type="InterPro" id="IPR012337">
    <property type="entry name" value="RNaseH-like_sf"/>
</dbReference>
<dbReference type="GO" id="GO:0003676">
    <property type="term" value="F:nucleic acid binding"/>
    <property type="evidence" value="ECO:0007669"/>
    <property type="project" value="InterPro"/>
</dbReference>
<dbReference type="GO" id="GO:0004523">
    <property type="term" value="F:RNA-DNA hybrid ribonuclease activity"/>
    <property type="evidence" value="ECO:0007669"/>
    <property type="project" value="InterPro"/>
</dbReference>
<evidence type="ECO:0000313" key="2">
    <source>
        <dbReference type="EMBL" id="KAG8171628.1"/>
    </source>
</evidence>
<name>A0AAV6TIX8_9ARAC</name>
<dbReference type="SUPFAM" id="SSF53098">
    <property type="entry name" value="Ribonuclease H-like"/>
    <property type="match status" value="1"/>
</dbReference>
<dbReference type="InterPro" id="IPR002156">
    <property type="entry name" value="RNaseH_domain"/>
</dbReference>
<dbReference type="AlphaFoldDB" id="A0AAV6TIX8"/>
<evidence type="ECO:0000313" key="3">
    <source>
        <dbReference type="Proteomes" id="UP000827092"/>
    </source>
</evidence>
<dbReference type="Proteomes" id="UP000827092">
    <property type="component" value="Unassembled WGS sequence"/>
</dbReference>
<organism evidence="2 3">
    <name type="scientific">Oedothorax gibbosus</name>
    <dbReference type="NCBI Taxonomy" id="931172"/>
    <lineage>
        <taxon>Eukaryota</taxon>
        <taxon>Metazoa</taxon>
        <taxon>Ecdysozoa</taxon>
        <taxon>Arthropoda</taxon>
        <taxon>Chelicerata</taxon>
        <taxon>Arachnida</taxon>
        <taxon>Araneae</taxon>
        <taxon>Araneomorphae</taxon>
        <taxon>Entelegynae</taxon>
        <taxon>Araneoidea</taxon>
        <taxon>Linyphiidae</taxon>
        <taxon>Erigoninae</taxon>
        <taxon>Oedothorax</taxon>
    </lineage>
</organism>
<gene>
    <name evidence="2" type="ORF">JTE90_013061</name>
</gene>
<sequence>MSSVTALNALYPKSPIIKSIRNLCTDLPNKNIYIYWIKAHIGLFGNEVADALAGAAVERGTDCQVKLPPSFVKKCLKEEADKEWQREWDSSDKGHGSFPSFLHKIGKVDNPNCVCGMLGSPEHYLSTSCYFSRRVIKMRTVETPLDYYKRIDRSKFQIEKFGAFWSRWSLLVRAPGRGFAVVDRVFPTPLGLGGYNLIGGRVCGHSLSLSTI</sequence>
<dbReference type="EMBL" id="JAFNEN010003745">
    <property type="protein sequence ID" value="KAG8171628.1"/>
    <property type="molecule type" value="Genomic_DNA"/>
</dbReference>
<evidence type="ECO:0000259" key="1">
    <source>
        <dbReference type="PROSITE" id="PS50879"/>
    </source>
</evidence>
<proteinExistence type="predicted"/>
<feature type="domain" description="RNase H type-1" evidence="1">
    <location>
        <begin position="1"/>
        <end position="58"/>
    </location>
</feature>
<reference evidence="2 3" key="1">
    <citation type="journal article" date="2022" name="Nat. Ecol. Evol.">
        <title>A masculinizing supergene underlies an exaggerated male reproductive morph in a spider.</title>
        <authorList>
            <person name="Hendrickx F."/>
            <person name="De Corte Z."/>
            <person name="Sonet G."/>
            <person name="Van Belleghem S.M."/>
            <person name="Kostlbacher S."/>
            <person name="Vangestel C."/>
        </authorList>
    </citation>
    <scope>NUCLEOTIDE SEQUENCE [LARGE SCALE GENOMIC DNA]</scope>
    <source>
        <strain evidence="2">W744_W776</strain>
    </source>
</reference>
<keyword evidence="3" id="KW-1185">Reference proteome</keyword>